<evidence type="ECO:0000313" key="10">
    <source>
        <dbReference type="EMBL" id="CZT07453.1"/>
    </source>
</evidence>
<sequence length="536" mass="60008">MASIPLRRSPNPMTVASTTRETPNGRTLRYDLTVIQQPERARACGSGAKSSADRRPVDPPPVVELRVFEKLVEKWEDITFAYGANFFLYATLEVARPIAHGRVQQQAAPQCPVLTGMPVSGMAYLDRPKEAGYFIFPDLSVRHEGMYILSFNLYEETRPDSEMDLKAPKPMSGNVMSPDASFDWRLEIKSEMFQVYSAKKFPGLAESTSISRIVAEQGCRVRIRRDVRMRRRDGKPNGDEAQAENYQSSRPVHDERQGRSRANTYGSEDGNRSAHSSPERPIAQKPENGHLGALLDRTAPQQFITPQYAPPQSQQAYAPPPAVYHQQGQQYSNYGYAQPPTIHPGYHGREFPASAVDNRSEREYETPEFRRASIGQPPYSYQHGPPPSTANSNFRAIPFQEPSSRMPAQLPPLVEKRESLIASSPLAPINVAPLLHSPTNEKSDRPYHQYAGPQLAPAPLTPSLPEEPMRNGRKRTHDSVFVSSLTSQSLYNGMRPGSSHGDKPVVDEEDEADENIDMVYKRANGVNYQRILPQLK</sequence>
<dbReference type="PANTHER" id="PTHR33572:SF14">
    <property type="entry name" value="DEVELOPMENTAL AND SECONDARY METABOLISM REGULATOR VEA"/>
    <property type="match status" value="1"/>
</dbReference>
<dbReference type="GO" id="GO:0051176">
    <property type="term" value="P:positive regulation of sulfur metabolic process"/>
    <property type="evidence" value="ECO:0007669"/>
    <property type="project" value="UniProtKB-ARBA"/>
</dbReference>
<dbReference type="InterPro" id="IPR038491">
    <property type="entry name" value="Velvet_dom_sf"/>
</dbReference>
<feature type="domain" description="Velvet" evidence="9">
    <location>
        <begin position="25"/>
        <end position="224"/>
    </location>
</feature>
<comment type="similarity">
    <text evidence="7">Belongs to the velvet family. VeA subfamily.</text>
</comment>
<dbReference type="PANTHER" id="PTHR33572">
    <property type="entry name" value="SPORE DEVELOPMENT REGULATOR VOSA"/>
    <property type="match status" value="1"/>
</dbReference>
<keyword evidence="11" id="KW-1185">Reference proteome</keyword>
<proteinExistence type="inferred from homology"/>
<comment type="subcellular location">
    <subcellularLocation>
        <location evidence="2">Cytoplasm</location>
    </subcellularLocation>
    <subcellularLocation>
        <location evidence="1">Nucleus</location>
    </subcellularLocation>
</comment>
<dbReference type="GO" id="GO:0034250">
    <property type="term" value="P:positive regulation of amide metabolic process"/>
    <property type="evidence" value="ECO:0007669"/>
    <property type="project" value="UniProtKB-ARBA"/>
</dbReference>
<dbReference type="GO" id="GO:0005634">
    <property type="term" value="C:nucleus"/>
    <property type="evidence" value="ECO:0007669"/>
    <property type="project" value="UniProtKB-SubCell"/>
</dbReference>
<evidence type="ECO:0000256" key="5">
    <source>
        <dbReference type="ARBA" id="ARBA00023163"/>
    </source>
</evidence>
<organism evidence="10 11">
    <name type="scientific">Rhynchosporium agropyri</name>
    <dbReference type="NCBI Taxonomy" id="914238"/>
    <lineage>
        <taxon>Eukaryota</taxon>
        <taxon>Fungi</taxon>
        <taxon>Dikarya</taxon>
        <taxon>Ascomycota</taxon>
        <taxon>Pezizomycotina</taxon>
        <taxon>Leotiomycetes</taxon>
        <taxon>Helotiales</taxon>
        <taxon>Ploettnerulaceae</taxon>
        <taxon>Rhynchosporium</taxon>
    </lineage>
</organism>
<keyword evidence="5" id="KW-0804">Transcription</keyword>
<dbReference type="FunFam" id="2.60.40.3960:FF:000001">
    <property type="entry name" value="Sexual development activator VeA"/>
    <property type="match status" value="1"/>
</dbReference>
<evidence type="ECO:0000256" key="1">
    <source>
        <dbReference type="ARBA" id="ARBA00004123"/>
    </source>
</evidence>
<keyword evidence="6" id="KW-0539">Nucleus</keyword>
<evidence type="ECO:0000256" key="4">
    <source>
        <dbReference type="ARBA" id="ARBA00023015"/>
    </source>
</evidence>
<feature type="compositionally biased region" description="Polar residues" evidence="8">
    <location>
        <begin position="11"/>
        <end position="23"/>
    </location>
</feature>
<evidence type="ECO:0000256" key="2">
    <source>
        <dbReference type="ARBA" id="ARBA00004496"/>
    </source>
</evidence>
<dbReference type="GO" id="GO:0005737">
    <property type="term" value="C:cytoplasm"/>
    <property type="evidence" value="ECO:0007669"/>
    <property type="project" value="UniProtKB-SubCell"/>
</dbReference>
<accession>A0A1E1LA49</accession>
<feature type="region of interest" description="Disordered" evidence="8">
    <location>
        <begin position="226"/>
        <end position="287"/>
    </location>
</feature>
<dbReference type="GO" id="GO:0043455">
    <property type="term" value="P:regulation of secondary metabolic process"/>
    <property type="evidence" value="ECO:0007669"/>
    <property type="project" value="UniProtKB-ARBA"/>
</dbReference>
<evidence type="ECO:0000256" key="8">
    <source>
        <dbReference type="SAM" id="MobiDB-lite"/>
    </source>
</evidence>
<dbReference type="InterPro" id="IPR021740">
    <property type="entry name" value="Velvet"/>
</dbReference>
<dbReference type="OrthoDB" id="5384689at2759"/>
<reference evidence="11" key="1">
    <citation type="submission" date="2016-03" db="EMBL/GenBank/DDBJ databases">
        <authorList>
            <person name="Guldener U."/>
        </authorList>
    </citation>
    <scope>NUCLEOTIDE SEQUENCE [LARGE SCALE GENOMIC DNA]</scope>
    <source>
        <strain evidence="11">04CH-RAC-A.6.1</strain>
    </source>
</reference>
<feature type="region of interest" description="Disordered" evidence="8">
    <location>
        <begin position="1"/>
        <end position="23"/>
    </location>
</feature>
<evidence type="ECO:0000259" key="9">
    <source>
        <dbReference type="PROSITE" id="PS51821"/>
    </source>
</evidence>
<feature type="region of interest" description="Disordered" evidence="8">
    <location>
        <begin position="436"/>
        <end position="476"/>
    </location>
</feature>
<dbReference type="AlphaFoldDB" id="A0A1E1LA49"/>
<evidence type="ECO:0000313" key="11">
    <source>
        <dbReference type="Proteomes" id="UP000178912"/>
    </source>
</evidence>
<evidence type="ECO:0000256" key="3">
    <source>
        <dbReference type="ARBA" id="ARBA00022490"/>
    </source>
</evidence>
<protein>
    <recommendedName>
        <fullName evidence="9">Velvet domain-containing protein</fullName>
    </recommendedName>
</protein>
<feature type="region of interest" description="Disordered" evidence="8">
    <location>
        <begin position="488"/>
        <end position="510"/>
    </location>
</feature>
<keyword evidence="3" id="KW-0963">Cytoplasm</keyword>
<dbReference type="Proteomes" id="UP000178912">
    <property type="component" value="Unassembled WGS sequence"/>
</dbReference>
<dbReference type="Gene3D" id="2.60.40.3960">
    <property type="entry name" value="Velvet domain"/>
    <property type="match status" value="1"/>
</dbReference>
<dbReference type="InterPro" id="IPR037525">
    <property type="entry name" value="Velvet_dom"/>
</dbReference>
<dbReference type="EMBL" id="FJUX01000096">
    <property type="protein sequence ID" value="CZT07453.1"/>
    <property type="molecule type" value="Genomic_DNA"/>
</dbReference>
<name>A0A1E1LA49_9HELO</name>
<keyword evidence="4" id="KW-0805">Transcription regulation</keyword>
<evidence type="ECO:0000256" key="6">
    <source>
        <dbReference type="ARBA" id="ARBA00023242"/>
    </source>
</evidence>
<dbReference type="PROSITE" id="PS51821">
    <property type="entry name" value="VELVET"/>
    <property type="match status" value="1"/>
</dbReference>
<gene>
    <name evidence="10" type="ORF">RAG0_12896</name>
</gene>
<dbReference type="Pfam" id="PF11754">
    <property type="entry name" value="Velvet"/>
    <property type="match status" value="2"/>
</dbReference>
<evidence type="ECO:0000256" key="7">
    <source>
        <dbReference type="ARBA" id="ARBA00038005"/>
    </source>
</evidence>